<keyword evidence="2" id="KW-1133">Transmembrane helix</keyword>
<dbReference type="Proteomes" id="UP001566132">
    <property type="component" value="Unassembled WGS sequence"/>
</dbReference>
<organism evidence="3 4">
    <name type="scientific">Hypothenemus hampei</name>
    <name type="common">Coffee berry borer</name>
    <dbReference type="NCBI Taxonomy" id="57062"/>
    <lineage>
        <taxon>Eukaryota</taxon>
        <taxon>Metazoa</taxon>
        <taxon>Ecdysozoa</taxon>
        <taxon>Arthropoda</taxon>
        <taxon>Hexapoda</taxon>
        <taxon>Insecta</taxon>
        <taxon>Pterygota</taxon>
        <taxon>Neoptera</taxon>
        <taxon>Endopterygota</taxon>
        <taxon>Coleoptera</taxon>
        <taxon>Polyphaga</taxon>
        <taxon>Cucujiformia</taxon>
        <taxon>Curculionidae</taxon>
        <taxon>Scolytinae</taxon>
        <taxon>Hypothenemus</taxon>
    </lineage>
</organism>
<feature type="compositionally biased region" description="Polar residues" evidence="1">
    <location>
        <begin position="54"/>
        <end position="74"/>
    </location>
</feature>
<dbReference type="EMBL" id="JBDJPC010000015">
    <property type="protein sequence ID" value="KAL1488125.1"/>
    <property type="molecule type" value="Genomic_DNA"/>
</dbReference>
<keyword evidence="4" id="KW-1185">Reference proteome</keyword>
<evidence type="ECO:0000313" key="4">
    <source>
        <dbReference type="Proteomes" id="UP001566132"/>
    </source>
</evidence>
<gene>
    <name evidence="3" type="ORF">ABEB36_015083</name>
</gene>
<keyword evidence="2" id="KW-0812">Transmembrane</keyword>
<feature type="compositionally biased region" description="Polar residues" evidence="1">
    <location>
        <begin position="7"/>
        <end position="24"/>
    </location>
</feature>
<evidence type="ECO:0000256" key="1">
    <source>
        <dbReference type="SAM" id="MobiDB-lite"/>
    </source>
</evidence>
<dbReference type="AlphaFoldDB" id="A0ABD1E1B3"/>
<feature type="region of interest" description="Disordered" evidence="1">
    <location>
        <begin position="54"/>
        <end position="78"/>
    </location>
</feature>
<evidence type="ECO:0000256" key="2">
    <source>
        <dbReference type="SAM" id="Phobius"/>
    </source>
</evidence>
<proteinExistence type="predicted"/>
<feature type="region of interest" description="Disordered" evidence="1">
    <location>
        <begin position="1"/>
        <end position="34"/>
    </location>
</feature>
<evidence type="ECO:0000313" key="3">
    <source>
        <dbReference type="EMBL" id="KAL1488125.1"/>
    </source>
</evidence>
<sequence>MAHASCHHTSAITAARGSPSSLQEFANAAPAPHHPSCRPTRLICVTKTTLGHPQSPQNHYKVQSHPSISNSPQVPSKFKMGSQQTKEEEIIIAPNNINGGQTTVSNSRPLQETLIIAIFLLLLGLIAYFLLKKLPVKIHPVHPERSRPPSGPTIEPSLPRPGPSNAFSVQC</sequence>
<name>A0ABD1E1B3_HYPHA</name>
<reference evidence="3 4" key="1">
    <citation type="submission" date="2024-05" db="EMBL/GenBank/DDBJ databases">
        <title>Genetic variation in Jamaican populations of the coffee berry borer (Hypothenemus hampei).</title>
        <authorList>
            <person name="Errbii M."/>
            <person name="Myrie A."/>
        </authorList>
    </citation>
    <scope>NUCLEOTIDE SEQUENCE [LARGE SCALE GENOMIC DNA]</scope>
    <source>
        <strain evidence="3">JA-Hopewell-2020-01-JO</strain>
        <tissue evidence="3">Whole body</tissue>
    </source>
</reference>
<comment type="caution">
    <text evidence="3">The sequence shown here is derived from an EMBL/GenBank/DDBJ whole genome shotgun (WGS) entry which is preliminary data.</text>
</comment>
<feature type="transmembrane region" description="Helical" evidence="2">
    <location>
        <begin position="113"/>
        <end position="131"/>
    </location>
</feature>
<keyword evidence="2" id="KW-0472">Membrane</keyword>
<accession>A0ABD1E1B3</accession>
<protein>
    <submittedName>
        <fullName evidence="3">Uncharacterized protein</fullName>
    </submittedName>
</protein>
<feature type="region of interest" description="Disordered" evidence="1">
    <location>
        <begin position="140"/>
        <end position="171"/>
    </location>
</feature>